<protein>
    <recommendedName>
        <fullName evidence="1">non-specific serine/threonine protein kinase</fullName>
        <ecNumber evidence="1">2.7.11.1</ecNumber>
    </recommendedName>
</protein>
<dbReference type="Gene3D" id="1.10.510.10">
    <property type="entry name" value="Transferase(Phosphotransferase) domain 1"/>
    <property type="match status" value="1"/>
</dbReference>
<feature type="compositionally biased region" description="Polar residues" evidence="11">
    <location>
        <begin position="393"/>
        <end position="404"/>
    </location>
</feature>
<dbReference type="PANTHER" id="PTHR11042:SF187">
    <property type="entry name" value="EUKARYOTIC TRANSLATION INITIATION FACTOR 2-ALPHA KINASE 2"/>
    <property type="match status" value="1"/>
</dbReference>
<evidence type="ECO:0000256" key="4">
    <source>
        <dbReference type="ARBA" id="ARBA00022679"/>
    </source>
</evidence>
<evidence type="ECO:0000256" key="10">
    <source>
        <dbReference type="SAM" id="Coils"/>
    </source>
</evidence>
<feature type="domain" description="Protein kinase" evidence="12">
    <location>
        <begin position="872"/>
        <end position="1314"/>
    </location>
</feature>
<keyword evidence="14" id="KW-1185">Reference proteome</keyword>
<dbReference type="InterPro" id="IPR054521">
    <property type="entry name" value="HRI2_3H"/>
</dbReference>
<evidence type="ECO:0000256" key="6">
    <source>
        <dbReference type="ARBA" id="ARBA00022777"/>
    </source>
</evidence>
<keyword evidence="3" id="KW-0597">Phosphoprotein</keyword>
<evidence type="ECO:0000313" key="14">
    <source>
        <dbReference type="Proteomes" id="UP000193719"/>
    </source>
</evidence>
<dbReference type="Pfam" id="PF22949">
    <property type="entry name" value="HRI2_3H"/>
    <property type="match status" value="1"/>
</dbReference>
<organism evidence="13 14">
    <name type="scientific">Piromyces finnis</name>
    <dbReference type="NCBI Taxonomy" id="1754191"/>
    <lineage>
        <taxon>Eukaryota</taxon>
        <taxon>Fungi</taxon>
        <taxon>Fungi incertae sedis</taxon>
        <taxon>Chytridiomycota</taxon>
        <taxon>Chytridiomycota incertae sedis</taxon>
        <taxon>Neocallimastigomycetes</taxon>
        <taxon>Neocallimastigales</taxon>
        <taxon>Neocallimastigaceae</taxon>
        <taxon>Piromyces</taxon>
    </lineage>
</organism>
<evidence type="ECO:0000313" key="13">
    <source>
        <dbReference type="EMBL" id="ORX46230.1"/>
    </source>
</evidence>
<evidence type="ECO:0000256" key="3">
    <source>
        <dbReference type="ARBA" id="ARBA00022553"/>
    </source>
</evidence>
<comment type="caution">
    <text evidence="13">The sequence shown here is derived from an EMBL/GenBank/DDBJ whole genome shotgun (WGS) entry which is preliminary data.</text>
</comment>
<feature type="region of interest" description="Disordered" evidence="11">
    <location>
        <begin position="393"/>
        <end position="414"/>
    </location>
</feature>
<dbReference type="InterPro" id="IPR017441">
    <property type="entry name" value="Protein_kinase_ATP_BS"/>
</dbReference>
<dbReference type="OrthoDB" id="1405469at2759"/>
<feature type="coiled-coil region" evidence="10">
    <location>
        <begin position="1382"/>
        <end position="1426"/>
    </location>
</feature>
<feature type="region of interest" description="Disordered" evidence="11">
    <location>
        <begin position="1147"/>
        <end position="1191"/>
    </location>
</feature>
<evidence type="ECO:0000256" key="2">
    <source>
        <dbReference type="ARBA" id="ARBA00022527"/>
    </source>
</evidence>
<dbReference type="GO" id="GO:0005524">
    <property type="term" value="F:ATP binding"/>
    <property type="evidence" value="ECO:0007669"/>
    <property type="project" value="UniProtKB-UniRule"/>
</dbReference>
<feature type="compositionally biased region" description="Basic and acidic residues" evidence="11">
    <location>
        <begin position="1162"/>
        <end position="1171"/>
    </location>
</feature>
<dbReference type="GO" id="GO:0004694">
    <property type="term" value="F:eukaryotic translation initiation factor 2alpha kinase activity"/>
    <property type="evidence" value="ECO:0007669"/>
    <property type="project" value="TreeGrafter"/>
</dbReference>
<feature type="compositionally biased region" description="Low complexity" evidence="11">
    <location>
        <begin position="405"/>
        <end position="414"/>
    </location>
</feature>
<reference evidence="13 14" key="1">
    <citation type="submission" date="2016-08" db="EMBL/GenBank/DDBJ databases">
        <title>Genomes of anaerobic fungi encode conserved fungal cellulosomes for biomass hydrolysis.</title>
        <authorList>
            <consortium name="DOE Joint Genome Institute"/>
            <person name="Haitjema C.H."/>
            <person name="Gilmore S.P."/>
            <person name="Henske J.K."/>
            <person name="Solomon K.V."/>
            <person name="De Groot R."/>
            <person name="Kuo A."/>
            <person name="Mondo S.J."/>
            <person name="Salamov A.A."/>
            <person name="Labutti K."/>
            <person name="Zhao Z."/>
            <person name="Chiniquy J."/>
            <person name="Barry K."/>
            <person name="Brewer H.M."/>
            <person name="Purvine S.O."/>
            <person name="Wright A.T."/>
            <person name="Boxma B."/>
            <person name="Van Alen T."/>
            <person name="Hackstein J.H."/>
            <person name="Baker S.E."/>
            <person name="Grigoriev I.V."/>
            <person name="O'Malley M.A."/>
        </authorList>
    </citation>
    <scope>NUCLEOTIDE SEQUENCE [LARGE SCALE GENOMIC DNA]</scope>
    <source>
        <strain evidence="14">finn</strain>
    </source>
</reference>
<feature type="compositionally biased region" description="Polar residues" evidence="11">
    <location>
        <begin position="577"/>
        <end position="605"/>
    </location>
</feature>
<dbReference type="InterPro" id="IPR011009">
    <property type="entry name" value="Kinase-like_dom_sf"/>
</dbReference>
<feature type="compositionally biased region" description="Acidic residues" evidence="11">
    <location>
        <begin position="523"/>
        <end position="535"/>
    </location>
</feature>
<feature type="domain" description="Protein kinase" evidence="12">
    <location>
        <begin position="237"/>
        <end position="495"/>
    </location>
</feature>
<dbReference type="PROSITE" id="PS00107">
    <property type="entry name" value="PROTEIN_KINASE_ATP"/>
    <property type="match status" value="1"/>
</dbReference>
<evidence type="ECO:0000256" key="11">
    <source>
        <dbReference type="SAM" id="MobiDB-lite"/>
    </source>
</evidence>
<dbReference type="Gene3D" id="3.30.200.20">
    <property type="entry name" value="Phosphorylase Kinase, domain 1"/>
    <property type="match status" value="1"/>
</dbReference>
<accession>A0A1Y1V375</accession>
<feature type="compositionally biased region" description="Low complexity" evidence="11">
    <location>
        <begin position="536"/>
        <end position="550"/>
    </location>
</feature>
<dbReference type="SMART" id="SM00220">
    <property type="entry name" value="S_TKc"/>
    <property type="match status" value="1"/>
</dbReference>
<reference evidence="13 14" key="2">
    <citation type="submission" date="2016-08" db="EMBL/GenBank/DDBJ databases">
        <title>Pervasive Adenine N6-methylation of Active Genes in Fungi.</title>
        <authorList>
            <consortium name="DOE Joint Genome Institute"/>
            <person name="Mondo S.J."/>
            <person name="Dannebaum R.O."/>
            <person name="Kuo R.C."/>
            <person name="Labutti K."/>
            <person name="Haridas S."/>
            <person name="Kuo A."/>
            <person name="Salamov A."/>
            <person name="Ahrendt S.R."/>
            <person name="Lipzen A."/>
            <person name="Sullivan W."/>
            <person name="Andreopoulos W.B."/>
            <person name="Clum A."/>
            <person name="Lindquist E."/>
            <person name="Daum C."/>
            <person name="Ramamoorthy G.K."/>
            <person name="Gryganskyi A."/>
            <person name="Culley D."/>
            <person name="Magnuson J.K."/>
            <person name="James T.Y."/>
            <person name="O'Malley M.A."/>
            <person name="Stajich J.E."/>
            <person name="Spatafora J.W."/>
            <person name="Visel A."/>
            <person name="Grigoriev I.V."/>
        </authorList>
    </citation>
    <scope>NUCLEOTIDE SEQUENCE [LARGE SCALE GENOMIC DNA]</scope>
    <source>
        <strain evidence="14">finn</strain>
    </source>
</reference>
<keyword evidence="10" id="KW-0175">Coiled coil</keyword>
<dbReference type="GO" id="GO:0005737">
    <property type="term" value="C:cytoplasm"/>
    <property type="evidence" value="ECO:0007669"/>
    <property type="project" value="TreeGrafter"/>
</dbReference>
<evidence type="ECO:0000256" key="8">
    <source>
        <dbReference type="ARBA" id="ARBA00023193"/>
    </source>
</evidence>
<evidence type="ECO:0000259" key="12">
    <source>
        <dbReference type="PROSITE" id="PS50011"/>
    </source>
</evidence>
<dbReference type="GO" id="GO:0017148">
    <property type="term" value="P:negative regulation of translation"/>
    <property type="evidence" value="ECO:0007669"/>
    <property type="project" value="UniProtKB-KW"/>
</dbReference>
<dbReference type="Proteomes" id="UP000193719">
    <property type="component" value="Unassembled WGS sequence"/>
</dbReference>
<feature type="binding site" evidence="9">
    <location>
        <position position="266"/>
    </location>
    <ligand>
        <name>ATP</name>
        <dbReference type="ChEBI" id="CHEBI:30616"/>
    </ligand>
</feature>
<keyword evidence="8" id="KW-0652">Protein synthesis inhibitor</keyword>
<feature type="compositionally biased region" description="Polar residues" evidence="11">
    <location>
        <begin position="1175"/>
        <end position="1191"/>
    </location>
</feature>
<keyword evidence="2" id="KW-0723">Serine/threonine-protein kinase</keyword>
<feature type="compositionally biased region" description="Low complexity" evidence="11">
    <location>
        <begin position="611"/>
        <end position="623"/>
    </location>
</feature>
<name>A0A1Y1V375_9FUNG</name>
<sequence length="1427" mass="164267">MSNSDNKNFIGTNSLHIEELGSDYSSSKDLYEESSSKFNNYDENVFQFNSNNNNNNNNSFDVSRNDINDIVYSNSNKENLKYKLVKQNSERNNRQGRLLLVSLLENFCAMYDQSPQTNQQLFYVICKQLSKMGIIEEEDFMEELASVRSTYKKAFKQLIIQALMAIREENMYNSRSLLMPPSVDDLKSSTSDNNMENFQSNSYGSSIPNFKTFEENMKSNNILDFLDFGRSRYLDDFIQIRRLGKGAFGAVFEAENKLDGLRYAVKIIRIPSLKDLFIDKIINEVKFLARLDHKNVIRYYSAWLDNDSPVFFISDDDDSEFESEEDEDEIFETNNMNNNIKFINDPFFIRNQAYPQVPFDPSSYSSRGIYIEELDSDISLSSSKLFDKRSVYSTSNRSTLNPQPSYQSSHSFNSRYSRSYNRTSNLGSYNSNNFRFYDDDNKNISKTVMDNNLNKHNQINTIIKDSVNNDLSKNKNSKSCFDDNEKNKNKSNLKFNQKIYESETETNTDISLEIEFEKNSSNDDIESSLDSDMETNSDLNTNSNTNTTSESETETESETESESDNESKFQLRPKAVSNHNVNEAEIETTNSTHMETDETSISIEFQKTEESSTSSLSDPESVTHSFYVNPKDINDCEENSSQSEEADYDNNLEDMEDDDFFNNSSFLSPYHINNSFKSNSNILNNNKARSNNKTQENIMLELKTVSDFNIKMTKNKNLTAKDIQYNVHSEETRSVRKFEKKFGVNGKEYEIKIDKVVDNNSSLNAYYNSKINVKSRHNNFDGSLKANYTHKINKQNLNLSDIHSSKDSLKNNLYDNELIFMMENEVSQDDAFLMKDSSNKKLNTKLEQEQNRNIGFTLTKTSKEEEDNDITLNSKPINSNKTFDSVKYKDNLSRSIPININRKKWRDTKYSNSYIDRTNIKMKESKDSLSSSYPEYVSSSISFSKQIEMMDLSNLSKLSKENTINSSLPNNSVFSESNQNIPSNSFISKSSKKASLYSKATSNHSKIQNSNNKIILNTKPKINKKKKEKAASQSDIILCIQMQLCQVTLHDYLQDRNKLLNESSNLVDEKGYPLIDEEENYHIWCDVIEGVKYIHSKGLIHRDIKPNNIFWVPNDPNVSPKLKLKLKEGVWKLGDFGLMTSDMQNELGKFSSTNNSNNNNDNHNKNNKNENKSNYTSIGSQNISNLASNSNSDEQNCTKLANYLPQSSHTIGIGTVSYGSPEQLDVNNTNPYNYTIQSDIYPLGIILFELYFPFSTAMERAKAFYDLREKQILPEKFVKRFPQEAAIVLWLTQKDPEKRPTVNELYNWNVSTIIKSKFSKQFTTKVSSSTIDDITKGDILNGGIIISKEIENNQQIHSNINFSENMLLLSNFLELSMKDKIIKSKEEENIALKKQIENIKAKEEENLALKKRIQELELQLSNKNENK</sequence>
<dbReference type="PROSITE" id="PS50011">
    <property type="entry name" value="PROTEIN_KINASE_DOM"/>
    <property type="match status" value="2"/>
</dbReference>
<keyword evidence="6 13" id="KW-0418">Kinase</keyword>
<dbReference type="EC" id="2.7.11.1" evidence="1"/>
<evidence type="ECO:0000256" key="9">
    <source>
        <dbReference type="PROSITE-ProRule" id="PRU10141"/>
    </source>
</evidence>
<evidence type="ECO:0000256" key="1">
    <source>
        <dbReference type="ARBA" id="ARBA00012513"/>
    </source>
</evidence>
<dbReference type="STRING" id="1754191.A0A1Y1V375"/>
<keyword evidence="5 9" id="KW-0547">Nucleotide-binding</keyword>
<dbReference type="GO" id="GO:0005634">
    <property type="term" value="C:nucleus"/>
    <property type="evidence" value="ECO:0007669"/>
    <property type="project" value="TreeGrafter"/>
</dbReference>
<evidence type="ECO:0000256" key="7">
    <source>
        <dbReference type="ARBA" id="ARBA00022840"/>
    </source>
</evidence>
<keyword evidence="4" id="KW-0808">Transferase</keyword>
<dbReference type="InterPro" id="IPR000719">
    <property type="entry name" value="Prot_kinase_dom"/>
</dbReference>
<feature type="compositionally biased region" description="Low complexity" evidence="11">
    <location>
        <begin position="1149"/>
        <end position="1161"/>
    </location>
</feature>
<dbReference type="InterPro" id="IPR050339">
    <property type="entry name" value="CC_SR_Kinase"/>
</dbReference>
<dbReference type="SUPFAM" id="SSF56112">
    <property type="entry name" value="Protein kinase-like (PK-like)"/>
    <property type="match status" value="1"/>
</dbReference>
<proteinExistence type="predicted"/>
<keyword evidence="7 9" id="KW-0067">ATP-binding</keyword>
<dbReference type="PANTHER" id="PTHR11042">
    <property type="entry name" value="EUKARYOTIC TRANSLATION INITIATION FACTOR 2-ALPHA KINASE EIF2-ALPHA KINASE -RELATED"/>
    <property type="match status" value="1"/>
</dbReference>
<feature type="region of interest" description="Disordered" evidence="11">
    <location>
        <begin position="469"/>
        <end position="488"/>
    </location>
</feature>
<gene>
    <name evidence="13" type="ORF">BCR36DRAFT_332247</name>
</gene>
<dbReference type="EMBL" id="MCFH01000036">
    <property type="protein sequence ID" value="ORX46230.1"/>
    <property type="molecule type" value="Genomic_DNA"/>
</dbReference>
<feature type="compositionally biased region" description="Acidic residues" evidence="11">
    <location>
        <begin position="551"/>
        <end position="564"/>
    </location>
</feature>
<feature type="region of interest" description="Disordered" evidence="11">
    <location>
        <begin position="515"/>
        <end position="646"/>
    </location>
</feature>
<evidence type="ECO:0000256" key="5">
    <source>
        <dbReference type="ARBA" id="ARBA00022741"/>
    </source>
</evidence>
<dbReference type="Pfam" id="PF00069">
    <property type="entry name" value="Pkinase"/>
    <property type="match status" value="2"/>
</dbReference>